<proteinExistence type="predicted"/>
<sequence length="83" mass="9268">MLVLAGGWVFSLEKASNSASNLSAPVTYKVPVRRLHNSTIKGGYGIYDSGCGAMNLLVWRFSTVFTKIRRMNLILDHKEQTYS</sequence>
<accession>A0AAD7LA78</accession>
<gene>
    <name evidence="1" type="ORF">O6P43_025899</name>
</gene>
<dbReference type="Proteomes" id="UP001163823">
    <property type="component" value="Chromosome 10"/>
</dbReference>
<evidence type="ECO:0000313" key="2">
    <source>
        <dbReference type="Proteomes" id="UP001163823"/>
    </source>
</evidence>
<dbReference type="KEGG" id="qsa:O6P43_025899"/>
<evidence type="ECO:0000313" key="1">
    <source>
        <dbReference type="EMBL" id="KAJ7954307.1"/>
    </source>
</evidence>
<protein>
    <submittedName>
        <fullName evidence="1">Uncharacterized protein</fullName>
    </submittedName>
</protein>
<dbReference type="EMBL" id="JARAOO010000010">
    <property type="protein sequence ID" value="KAJ7954307.1"/>
    <property type="molecule type" value="Genomic_DNA"/>
</dbReference>
<keyword evidence="2" id="KW-1185">Reference proteome</keyword>
<name>A0AAD7LA78_QUISA</name>
<dbReference type="AlphaFoldDB" id="A0AAD7LA78"/>
<comment type="caution">
    <text evidence="1">The sequence shown here is derived from an EMBL/GenBank/DDBJ whole genome shotgun (WGS) entry which is preliminary data.</text>
</comment>
<organism evidence="1 2">
    <name type="scientific">Quillaja saponaria</name>
    <name type="common">Soap bark tree</name>
    <dbReference type="NCBI Taxonomy" id="32244"/>
    <lineage>
        <taxon>Eukaryota</taxon>
        <taxon>Viridiplantae</taxon>
        <taxon>Streptophyta</taxon>
        <taxon>Embryophyta</taxon>
        <taxon>Tracheophyta</taxon>
        <taxon>Spermatophyta</taxon>
        <taxon>Magnoliopsida</taxon>
        <taxon>eudicotyledons</taxon>
        <taxon>Gunneridae</taxon>
        <taxon>Pentapetalae</taxon>
        <taxon>rosids</taxon>
        <taxon>fabids</taxon>
        <taxon>Fabales</taxon>
        <taxon>Quillajaceae</taxon>
        <taxon>Quillaja</taxon>
    </lineage>
</organism>
<reference evidence="1" key="1">
    <citation type="journal article" date="2023" name="Science">
        <title>Elucidation of the pathway for biosynthesis of saponin adjuvants from the soapbark tree.</title>
        <authorList>
            <person name="Reed J."/>
            <person name="Orme A."/>
            <person name="El-Demerdash A."/>
            <person name="Owen C."/>
            <person name="Martin L.B.B."/>
            <person name="Misra R.C."/>
            <person name="Kikuchi S."/>
            <person name="Rejzek M."/>
            <person name="Martin A.C."/>
            <person name="Harkess A."/>
            <person name="Leebens-Mack J."/>
            <person name="Louveau T."/>
            <person name="Stephenson M.J."/>
            <person name="Osbourn A."/>
        </authorList>
    </citation>
    <scope>NUCLEOTIDE SEQUENCE</scope>
    <source>
        <strain evidence="1">S10</strain>
    </source>
</reference>